<name>A0A511KB01_RHOTO</name>
<organism evidence="2 3">
    <name type="scientific">Rhodotorula toruloides</name>
    <name type="common">Yeast</name>
    <name type="synonym">Rhodosporidium toruloides</name>
    <dbReference type="NCBI Taxonomy" id="5286"/>
    <lineage>
        <taxon>Eukaryota</taxon>
        <taxon>Fungi</taxon>
        <taxon>Dikarya</taxon>
        <taxon>Basidiomycota</taxon>
        <taxon>Pucciniomycotina</taxon>
        <taxon>Microbotryomycetes</taxon>
        <taxon>Sporidiobolales</taxon>
        <taxon>Sporidiobolaceae</taxon>
        <taxon>Rhodotorula</taxon>
    </lineage>
</organism>
<evidence type="ECO:0000256" key="1">
    <source>
        <dbReference type="SAM" id="MobiDB-lite"/>
    </source>
</evidence>
<dbReference type="Proteomes" id="UP000321518">
    <property type="component" value="Unassembled WGS sequence"/>
</dbReference>
<accession>A0A511KB01</accession>
<feature type="compositionally biased region" description="Basic and acidic residues" evidence="1">
    <location>
        <begin position="286"/>
        <end position="296"/>
    </location>
</feature>
<feature type="compositionally biased region" description="Basic and acidic residues" evidence="1">
    <location>
        <begin position="518"/>
        <end position="531"/>
    </location>
</feature>
<sequence length="867" mass="94153">MVQERAASAGGSGASGQQGQHSQHGPRARPPFDIALAPLLSADSPADNLLVALRAACTAHEPSSLFQNLASNAIHHISSIATAAETKDLHRRSLLLLDQLARDTLPAPTLELWTDFIEENTRVDGVEDSAELLERGWREKAEKEERTAKQLLKRIDDTIQQHTPWQSRHQVPWDGIVWSSSVSFLRMIVSLLAAICHLGYNDKILDPRPSHDTMRTRLAEATTAAKGAKDGWGRVGMSAALQDLREKFAKEGAAATGAGDAAAGASTSNGKKPRAKKVQFVPLPPRDADSLRRRDASTSVAGTCAPVKNANRRPPTNRPKRPASDNPENAPPNNSARLGDESDGTDEMGVEGDDIDEDSAMADDERAPTAKKDKGKGKMGPEDEDEEAAFGDSDKDGDELIDTSWVSAKTTAQSRSKTTSNDSRNSRYLRPPNPHSVNRRPSDSDSRAQQTDHERENSALHEEVAVLQKQLCSVAELSEGYRQKYRQYKRTTYELGCEVSSHSEDGAFSPTKQSSSGRSREPTPSRTERSRAASTNPLSSNPSILNSPTRQPSLARKVASTQARVSFASTKLLGGLGSKGDVGAGESKRPKKKQAEEKDSDANSDDGSSSVGSLAREDHSGGCVLRDEQEEVDEGAELAEEEECIASLGKVSERTPGLSDRRATSATTSKRKSSRDPAPPSSHNGHDAHSPTHPSPRSHPTSSQSDDPPQKRSSMPSPQPSPHARPAFFGTNKSSLSRTVVETLLDCFMTSDSMAGLGGMLEKPERSVRSFEDEDEDEDEESDGEWDEDSARTAIEQWVGDADFTPEDVLCAENRRRWKPDALAVAAHQLEVSLKAVRDGGAEKEVKYWRGMESFILQMFVQEADGR</sequence>
<feature type="compositionally biased region" description="Acidic residues" evidence="1">
    <location>
        <begin position="628"/>
        <end position="644"/>
    </location>
</feature>
<feature type="compositionally biased region" description="Acidic residues" evidence="1">
    <location>
        <begin position="341"/>
        <end position="362"/>
    </location>
</feature>
<dbReference type="EMBL" id="BJWK01000002">
    <property type="protein sequence ID" value="GEM07116.1"/>
    <property type="molecule type" value="Genomic_DNA"/>
</dbReference>
<feature type="compositionally biased region" description="Gly residues" evidence="1">
    <location>
        <begin position="574"/>
        <end position="583"/>
    </location>
</feature>
<feature type="compositionally biased region" description="Acidic residues" evidence="1">
    <location>
        <begin position="382"/>
        <end position="401"/>
    </location>
</feature>
<feature type="region of interest" description="Disordered" evidence="1">
    <location>
        <begin position="755"/>
        <end position="790"/>
    </location>
</feature>
<protein>
    <submittedName>
        <fullName evidence="2">Uncharacterized protein</fullName>
    </submittedName>
</protein>
<evidence type="ECO:0000313" key="2">
    <source>
        <dbReference type="EMBL" id="GEM07116.1"/>
    </source>
</evidence>
<feature type="compositionally biased region" description="Acidic residues" evidence="1">
    <location>
        <begin position="772"/>
        <end position="788"/>
    </location>
</feature>
<feature type="compositionally biased region" description="Low complexity" evidence="1">
    <location>
        <begin position="534"/>
        <end position="549"/>
    </location>
</feature>
<proteinExistence type="predicted"/>
<feature type="region of interest" description="Disordered" evidence="1">
    <location>
        <begin position="257"/>
        <end position="462"/>
    </location>
</feature>
<comment type="caution">
    <text evidence="2">The sequence shown here is derived from an EMBL/GenBank/DDBJ whole genome shotgun (WGS) entry which is preliminary data.</text>
</comment>
<evidence type="ECO:0000313" key="3">
    <source>
        <dbReference type="Proteomes" id="UP000321518"/>
    </source>
</evidence>
<gene>
    <name evidence="2" type="ORF">Rt10032_c02g1133</name>
</gene>
<reference evidence="2 3" key="1">
    <citation type="submission" date="2019-07" db="EMBL/GenBank/DDBJ databases">
        <title>Rhodotorula toruloides NBRC10032 genome sequencing.</title>
        <authorList>
            <person name="Shida Y."/>
            <person name="Takaku H."/>
            <person name="Ogasawara W."/>
            <person name="Mori K."/>
        </authorList>
    </citation>
    <scope>NUCLEOTIDE SEQUENCE [LARGE SCALE GENOMIC DNA]</scope>
    <source>
        <strain evidence="2 3">NBRC10032</strain>
    </source>
</reference>
<dbReference type="AlphaFoldDB" id="A0A511KB01"/>
<feature type="region of interest" description="Disordered" evidence="1">
    <location>
        <begin position="498"/>
        <end position="735"/>
    </location>
</feature>
<feature type="compositionally biased region" description="Polar residues" evidence="1">
    <location>
        <begin position="404"/>
        <end position="423"/>
    </location>
</feature>
<feature type="compositionally biased region" description="Basic and acidic residues" evidence="1">
    <location>
        <begin position="363"/>
        <end position="372"/>
    </location>
</feature>
<feature type="region of interest" description="Disordered" evidence="1">
    <location>
        <begin position="1"/>
        <end position="31"/>
    </location>
</feature>
<feature type="compositionally biased region" description="Basic and acidic residues" evidence="1">
    <location>
        <begin position="762"/>
        <end position="771"/>
    </location>
</feature>
<feature type="compositionally biased region" description="Basic and acidic residues" evidence="1">
    <location>
        <begin position="440"/>
        <end position="462"/>
    </location>
</feature>
<feature type="compositionally biased region" description="Polar residues" evidence="1">
    <location>
        <begin position="559"/>
        <end position="569"/>
    </location>
</feature>